<sequence>MANQLKLKPLDEQVIVITGATSGHGLCAAQMAASQGARVMLAARDEDALKQVCAEIRASGGTADYVVTDAGKEVDVQNLADQTIDRFGGFDCWVNNAGIGVYAEVLDLEIEDHRKVFETNYWGVVYGSMIAARHLKSKSGGGALINIGSINSDLPGPILASYNASKHAVKGFTDSFRIELQMHDEPVSVTLIQPSAIGTPFPQHARNTTGYQARLPKPIYAPETVARAILDAAQHSRRNVVVGGAGKLQIFGSVALPHLFDRIAATMADKLIDKDKAIAEQEGNLYAPQGNDGNVEGRQQGRQFSIATAAGRHGWATVGTLAAIGVAGIWALRGSSSRA</sequence>
<dbReference type="InterPro" id="IPR020904">
    <property type="entry name" value="Sc_DH/Rdtase_CS"/>
</dbReference>
<evidence type="ECO:0000256" key="3">
    <source>
        <dbReference type="RuleBase" id="RU000363"/>
    </source>
</evidence>
<evidence type="ECO:0000313" key="5">
    <source>
        <dbReference type="Proteomes" id="UP000286576"/>
    </source>
</evidence>
<dbReference type="PRINTS" id="PR00080">
    <property type="entry name" value="SDRFAMILY"/>
</dbReference>
<dbReference type="EMBL" id="QXFL01000007">
    <property type="protein sequence ID" value="RIV84263.1"/>
    <property type="molecule type" value="Genomic_DNA"/>
</dbReference>
<dbReference type="PROSITE" id="PS00061">
    <property type="entry name" value="ADH_SHORT"/>
    <property type="match status" value="1"/>
</dbReference>
<evidence type="ECO:0000256" key="2">
    <source>
        <dbReference type="ARBA" id="ARBA00023002"/>
    </source>
</evidence>
<dbReference type="PANTHER" id="PTHR44196">
    <property type="entry name" value="DEHYDROGENASE/REDUCTASE SDR FAMILY MEMBER 7B"/>
    <property type="match status" value="1"/>
</dbReference>
<accession>A0A418NPY2</accession>
<dbReference type="PANTHER" id="PTHR44196:SF1">
    <property type="entry name" value="DEHYDROGENASE_REDUCTASE SDR FAMILY MEMBER 7B"/>
    <property type="match status" value="1"/>
</dbReference>
<dbReference type="SUPFAM" id="SSF51735">
    <property type="entry name" value="NAD(P)-binding Rossmann-fold domains"/>
    <property type="match status" value="1"/>
</dbReference>
<dbReference type="PRINTS" id="PR00081">
    <property type="entry name" value="GDHRDH"/>
</dbReference>
<evidence type="ECO:0000313" key="4">
    <source>
        <dbReference type="EMBL" id="RIV84263.1"/>
    </source>
</evidence>
<dbReference type="AlphaFoldDB" id="A0A418NPY2"/>
<comment type="caution">
    <text evidence="4">The sequence shown here is derived from an EMBL/GenBank/DDBJ whole genome shotgun (WGS) entry which is preliminary data.</text>
</comment>
<organism evidence="4 5">
    <name type="scientific">Aurantiacibacter zhengii</name>
    <dbReference type="NCBI Taxonomy" id="2307003"/>
    <lineage>
        <taxon>Bacteria</taxon>
        <taxon>Pseudomonadati</taxon>
        <taxon>Pseudomonadota</taxon>
        <taxon>Alphaproteobacteria</taxon>
        <taxon>Sphingomonadales</taxon>
        <taxon>Erythrobacteraceae</taxon>
        <taxon>Aurantiacibacter</taxon>
    </lineage>
</organism>
<protein>
    <submittedName>
        <fullName evidence="4">SDR family NAD(P)-dependent oxidoreductase</fullName>
    </submittedName>
</protein>
<dbReference type="Gene3D" id="3.40.50.720">
    <property type="entry name" value="NAD(P)-binding Rossmann-like Domain"/>
    <property type="match status" value="1"/>
</dbReference>
<dbReference type="InterPro" id="IPR002347">
    <property type="entry name" value="SDR_fam"/>
</dbReference>
<dbReference type="InterPro" id="IPR036291">
    <property type="entry name" value="NAD(P)-bd_dom_sf"/>
</dbReference>
<comment type="similarity">
    <text evidence="1 3">Belongs to the short-chain dehydrogenases/reductases (SDR) family.</text>
</comment>
<dbReference type="Proteomes" id="UP000286576">
    <property type="component" value="Unassembled WGS sequence"/>
</dbReference>
<keyword evidence="5" id="KW-1185">Reference proteome</keyword>
<proteinExistence type="inferred from homology"/>
<dbReference type="GO" id="GO:0016491">
    <property type="term" value="F:oxidoreductase activity"/>
    <property type="evidence" value="ECO:0007669"/>
    <property type="project" value="UniProtKB-KW"/>
</dbReference>
<dbReference type="OrthoDB" id="9781689at2"/>
<evidence type="ECO:0000256" key="1">
    <source>
        <dbReference type="ARBA" id="ARBA00006484"/>
    </source>
</evidence>
<dbReference type="Pfam" id="PF00106">
    <property type="entry name" value="adh_short"/>
    <property type="match status" value="1"/>
</dbReference>
<keyword evidence="2" id="KW-0560">Oxidoreductase</keyword>
<reference evidence="4 5" key="1">
    <citation type="submission" date="2018-08" db="EMBL/GenBank/DDBJ databases">
        <title>Erythrobacter zhengii sp.nov., a bacterium isolated from deep-sea sediment.</title>
        <authorList>
            <person name="Fang C."/>
            <person name="Wu Y.-H."/>
            <person name="Sun C."/>
            <person name="Wang H."/>
            <person name="Cheng H."/>
            <person name="Meng F.-X."/>
            <person name="Wang C.-S."/>
            <person name="Xu X.-W."/>
        </authorList>
    </citation>
    <scope>NUCLEOTIDE SEQUENCE [LARGE SCALE GENOMIC DNA]</scope>
    <source>
        <strain evidence="4 5">V18</strain>
    </source>
</reference>
<name>A0A418NPY2_9SPHN</name>
<dbReference type="NCBIfam" id="NF005495">
    <property type="entry name" value="PRK07109.1"/>
    <property type="match status" value="1"/>
</dbReference>
<gene>
    <name evidence="4" type="ORF">D2V07_14760</name>
</gene>
<dbReference type="RefSeq" id="WP_119587716.1">
    <property type="nucleotide sequence ID" value="NZ_CAWODQ010000027.1"/>
</dbReference>
<dbReference type="GO" id="GO:0016020">
    <property type="term" value="C:membrane"/>
    <property type="evidence" value="ECO:0007669"/>
    <property type="project" value="TreeGrafter"/>
</dbReference>